<sequence>MITKSLEYTTHTKKQVKVCDIPVLDKDHPLNFVVTTRLQLFLLKIERDSCSGSFSFKEYLKKNMKWKDYEELFELNQLKYNA</sequence>
<accession>A0A147K8F5</accession>
<evidence type="ECO:0000313" key="2">
    <source>
        <dbReference type="Proteomes" id="UP000074108"/>
    </source>
</evidence>
<dbReference type="InterPro" id="IPR019687">
    <property type="entry name" value="DUF2535"/>
</dbReference>
<reference evidence="1 2" key="1">
    <citation type="journal article" date="2016" name="Front. Microbiol.">
        <title>Microevolution Analysis of Bacillus coahuilensis Unveils Differences in Phosphorus Acquisition Strategies and Their Regulation.</title>
        <authorList>
            <person name="Gomez-Lunar Z."/>
            <person name="Hernandez-Gonzalez I."/>
            <person name="Rodriguez-Torres M.D."/>
            <person name="Souza V."/>
            <person name="Olmedo-Alvarez G."/>
        </authorList>
    </citation>
    <scope>NUCLEOTIDE SEQUENCE [LARGE SCALE GENOMIC DNA]</scope>
    <source>
        <strain evidence="2">p1.1.43</strain>
    </source>
</reference>
<dbReference type="PATRIC" id="fig|1150625.3.peg.1724"/>
<dbReference type="AlphaFoldDB" id="A0A147K8F5"/>
<keyword evidence="2" id="KW-1185">Reference proteome</keyword>
<dbReference type="RefSeq" id="WP_010171995.1">
    <property type="nucleotide sequence ID" value="NZ_LDYG01000028.1"/>
</dbReference>
<dbReference type="Pfam" id="PF10751">
    <property type="entry name" value="DUF2535"/>
    <property type="match status" value="1"/>
</dbReference>
<dbReference type="Proteomes" id="UP000074108">
    <property type="component" value="Unassembled WGS sequence"/>
</dbReference>
<proteinExistence type="predicted"/>
<gene>
    <name evidence="1" type="ORF">Q75_08145</name>
</gene>
<evidence type="ECO:0008006" key="3">
    <source>
        <dbReference type="Google" id="ProtNLM"/>
    </source>
</evidence>
<evidence type="ECO:0000313" key="1">
    <source>
        <dbReference type="EMBL" id="KUP06489.1"/>
    </source>
</evidence>
<dbReference type="EMBL" id="LDYG01000028">
    <property type="protein sequence ID" value="KUP06489.1"/>
    <property type="molecule type" value="Genomic_DNA"/>
</dbReference>
<dbReference type="STRING" id="1150625.Q75_08145"/>
<comment type="caution">
    <text evidence="1">The sequence shown here is derived from an EMBL/GenBank/DDBJ whole genome shotgun (WGS) entry which is preliminary data.</text>
</comment>
<organism evidence="1 2">
    <name type="scientific">Bacillus coahuilensis p1.1.43</name>
    <dbReference type="NCBI Taxonomy" id="1150625"/>
    <lineage>
        <taxon>Bacteria</taxon>
        <taxon>Bacillati</taxon>
        <taxon>Bacillota</taxon>
        <taxon>Bacilli</taxon>
        <taxon>Bacillales</taxon>
        <taxon>Bacillaceae</taxon>
        <taxon>Bacillus</taxon>
    </lineage>
</organism>
<name>A0A147K8F5_9BACI</name>
<protein>
    <recommendedName>
        <fullName evidence="3">DUF2535 domain-containing protein</fullName>
    </recommendedName>
</protein>